<protein>
    <submittedName>
        <fullName evidence="1">Uncharacterized protein</fullName>
    </submittedName>
</protein>
<keyword evidence="2" id="KW-1185">Reference proteome</keyword>
<sequence>MGLKKAGIPAPLISQFADDTVIITEALSKTTYAATSNGVLEVPVSLVSMDWKQTSFFALRTSEGGISLGFNASTQWVKSVSKPVHQLSNPGKFDWEQKSQPVDFPFFANPH</sequence>
<comment type="caution">
    <text evidence="1">The sequence shown here is derived from an EMBL/GenBank/DDBJ whole genome shotgun (WGS) entry which is preliminary data.</text>
</comment>
<dbReference type="AlphaFoldDB" id="A0ABD1P0C9"/>
<name>A0ABD1P0C9_9LAMI</name>
<reference evidence="2" key="1">
    <citation type="submission" date="2024-07" db="EMBL/GenBank/DDBJ databases">
        <title>Two chromosome-level genome assemblies of Korean endemic species Abeliophyllum distichum and Forsythia ovata (Oleaceae).</title>
        <authorList>
            <person name="Jang H."/>
        </authorList>
    </citation>
    <scope>NUCLEOTIDE SEQUENCE [LARGE SCALE GENOMIC DNA]</scope>
</reference>
<evidence type="ECO:0000313" key="1">
    <source>
        <dbReference type="EMBL" id="KAL2457094.1"/>
    </source>
</evidence>
<dbReference type="EMBL" id="JBFOLJ010000045">
    <property type="protein sequence ID" value="KAL2457094.1"/>
    <property type="molecule type" value="Genomic_DNA"/>
</dbReference>
<dbReference type="Proteomes" id="UP001604277">
    <property type="component" value="Unassembled WGS sequence"/>
</dbReference>
<accession>A0ABD1P0C9</accession>
<proteinExistence type="predicted"/>
<organism evidence="1 2">
    <name type="scientific">Forsythia ovata</name>
    <dbReference type="NCBI Taxonomy" id="205694"/>
    <lineage>
        <taxon>Eukaryota</taxon>
        <taxon>Viridiplantae</taxon>
        <taxon>Streptophyta</taxon>
        <taxon>Embryophyta</taxon>
        <taxon>Tracheophyta</taxon>
        <taxon>Spermatophyta</taxon>
        <taxon>Magnoliopsida</taxon>
        <taxon>eudicotyledons</taxon>
        <taxon>Gunneridae</taxon>
        <taxon>Pentapetalae</taxon>
        <taxon>asterids</taxon>
        <taxon>lamiids</taxon>
        <taxon>Lamiales</taxon>
        <taxon>Oleaceae</taxon>
        <taxon>Forsythieae</taxon>
        <taxon>Forsythia</taxon>
    </lineage>
</organism>
<evidence type="ECO:0000313" key="2">
    <source>
        <dbReference type="Proteomes" id="UP001604277"/>
    </source>
</evidence>
<gene>
    <name evidence="1" type="ORF">Fot_56505</name>
</gene>